<dbReference type="PROSITE" id="PS51683">
    <property type="entry name" value="SAM_OMT_II"/>
    <property type="match status" value="1"/>
</dbReference>
<reference evidence="7" key="2">
    <citation type="submission" date="2018-10" db="UniProtKB">
        <authorList>
            <consortium name="EnsemblPlants"/>
        </authorList>
    </citation>
    <scope>IDENTIFICATION</scope>
</reference>
<dbReference type="GeneID" id="123135207"/>
<dbReference type="KEGG" id="taes:123135207"/>
<sequence>MAHVQAENEVMSADDRLQAQLELYHHSLAFVKSMALRAAADLRIPEAIHRRGGTATLSDIASDTGIHATKFAHLRRLMRVLTITGIFSSSSDAVFKLTPVSRLLAEGGQSSCNLSPVVVGVFVNPVAVTALLSIPKWFTDERAAALSLFEVAHGCTRWEMAAKEKGDSSLLDAGMVADSTIIMEVLLRDSHSIFEGVSSLVDVGGGHGAVAAAVARAFPEVNCTVLDLPHVVAGAPANESIQFVAGDMFEHIPSADVVLLKWILHCWQDEHCINILRRCKEAIPSRDAGGKVIIIDMVVGYAGAASAENVSMETQVLSDVYKMYMDGVEREEDEWAKIFSEAGFSDYKISPVLGFRSIIEVYP</sequence>
<dbReference type="GO" id="GO:0008171">
    <property type="term" value="F:O-methyltransferase activity"/>
    <property type="evidence" value="ECO:0000318"/>
    <property type="project" value="GO_Central"/>
</dbReference>
<dbReference type="PIRSF" id="PIRSF005739">
    <property type="entry name" value="O-mtase"/>
    <property type="match status" value="1"/>
</dbReference>
<dbReference type="InterPro" id="IPR036388">
    <property type="entry name" value="WH-like_DNA-bd_sf"/>
</dbReference>
<feature type="domain" description="O-methyltransferase C-terminal" evidence="5">
    <location>
        <begin position="137"/>
        <end position="345"/>
    </location>
</feature>
<keyword evidence="1" id="KW-0489">Methyltransferase</keyword>
<dbReference type="FunFam" id="3.40.50.150:FF:000057">
    <property type="entry name" value="O-methyltransferase ZRP4"/>
    <property type="match status" value="1"/>
</dbReference>
<dbReference type="Gramene" id="TraesCS6B02G455900.1">
    <property type="protein sequence ID" value="TraesCS6B02G455900.1"/>
    <property type="gene ID" value="TraesCS6B02G455900"/>
</dbReference>
<evidence type="ECO:0008006" key="9">
    <source>
        <dbReference type="Google" id="ProtNLM"/>
    </source>
</evidence>
<dbReference type="OrthoDB" id="613486at2759"/>
<dbReference type="SMR" id="A0A3B6PVN7"/>
<evidence type="ECO:0000259" key="5">
    <source>
        <dbReference type="Pfam" id="PF00891"/>
    </source>
</evidence>
<keyword evidence="3" id="KW-0949">S-adenosyl-L-methionine</keyword>
<evidence type="ECO:0000313" key="8">
    <source>
        <dbReference type="Proteomes" id="UP000019116"/>
    </source>
</evidence>
<dbReference type="InterPro" id="IPR016461">
    <property type="entry name" value="COMT-like"/>
</dbReference>
<keyword evidence="8" id="KW-1185">Reference proteome</keyword>
<dbReference type="STRING" id="4565.A0A3B6PVN7"/>
<dbReference type="GO" id="GO:0032259">
    <property type="term" value="P:methylation"/>
    <property type="evidence" value="ECO:0000318"/>
    <property type="project" value="GO_Central"/>
</dbReference>
<dbReference type="GO" id="GO:0008757">
    <property type="term" value="F:S-adenosylmethionine-dependent methyltransferase activity"/>
    <property type="evidence" value="ECO:0000318"/>
    <property type="project" value="GO_Central"/>
</dbReference>
<dbReference type="InterPro" id="IPR036390">
    <property type="entry name" value="WH_DNA-bd_sf"/>
</dbReference>
<evidence type="ECO:0000256" key="3">
    <source>
        <dbReference type="ARBA" id="ARBA00022691"/>
    </source>
</evidence>
<evidence type="ECO:0000256" key="1">
    <source>
        <dbReference type="ARBA" id="ARBA00022603"/>
    </source>
</evidence>
<dbReference type="Gramene" id="TraesCS6B03G1263200.1">
    <property type="protein sequence ID" value="TraesCS6B03G1263200.1.CDS"/>
    <property type="gene ID" value="TraesCS6B03G1263200"/>
</dbReference>
<protein>
    <recommendedName>
        <fullName evidence="9">O-methyltransferase domain-containing protein</fullName>
    </recommendedName>
</protein>
<keyword evidence="2" id="KW-0808">Transferase</keyword>
<proteinExistence type="predicted"/>
<evidence type="ECO:0000256" key="2">
    <source>
        <dbReference type="ARBA" id="ARBA00022679"/>
    </source>
</evidence>
<feature type="domain" description="O-methyltransferase dimerisation" evidence="6">
    <location>
        <begin position="25"/>
        <end position="106"/>
    </location>
</feature>
<dbReference type="RefSeq" id="XP_044410217.1">
    <property type="nucleotide sequence ID" value="XM_044554282.1"/>
</dbReference>
<dbReference type="SUPFAM" id="SSF46785">
    <property type="entry name" value="Winged helix' DNA-binding domain"/>
    <property type="match status" value="1"/>
</dbReference>
<dbReference type="InterPro" id="IPR001077">
    <property type="entry name" value="COMT_C"/>
</dbReference>
<gene>
    <name evidence="7" type="primary">LOC123135207</name>
</gene>
<evidence type="ECO:0000259" key="6">
    <source>
        <dbReference type="Pfam" id="PF08100"/>
    </source>
</evidence>
<dbReference type="Pfam" id="PF00891">
    <property type="entry name" value="Methyltransf_2"/>
    <property type="match status" value="1"/>
</dbReference>
<dbReference type="InterPro" id="IPR012967">
    <property type="entry name" value="COMT_dimerisation"/>
</dbReference>
<dbReference type="PANTHER" id="PTHR11746">
    <property type="entry name" value="O-METHYLTRANSFERASE"/>
    <property type="match status" value="1"/>
</dbReference>
<dbReference type="EnsemblPlants" id="TraesCS6B02G455900.1">
    <property type="protein sequence ID" value="TraesCS6B02G455900.1"/>
    <property type="gene ID" value="TraesCS6B02G455900"/>
</dbReference>
<dbReference type="SUPFAM" id="SSF53335">
    <property type="entry name" value="S-adenosyl-L-methionine-dependent methyltransferases"/>
    <property type="match status" value="1"/>
</dbReference>
<name>A0A3B6PVN7_WHEAT</name>
<dbReference type="Pfam" id="PF08100">
    <property type="entry name" value="Dimerisation"/>
    <property type="match status" value="1"/>
</dbReference>
<dbReference type="AlphaFoldDB" id="A0A3B6PVN7"/>
<dbReference type="Gene3D" id="1.10.10.10">
    <property type="entry name" value="Winged helix-like DNA-binding domain superfamily/Winged helix DNA-binding domain"/>
    <property type="match status" value="1"/>
</dbReference>
<dbReference type="Proteomes" id="UP000019116">
    <property type="component" value="Chromosome 6B"/>
</dbReference>
<feature type="active site" description="Proton acceptor" evidence="4">
    <location>
        <position position="265"/>
    </location>
</feature>
<evidence type="ECO:0000256" key="4">
    <source>
        <dbReference type="PIRSR" id="PIRSR005739-1"/>
    </source>
</evidence>
<accession>A0A3B6PVN7</accession>
<reference evidence="7" key="1">
    <citation type="submission" date="2018-08" db="EMBL/GenBank/DDBJ databases">
        <authorList>
            <person name="Rossello M."/>
        </authorList>
    </citation>
    <scope>NUCLEOTIDE SEQUENCE [LARGE SCALE GENOMIC DNA]</scope>
    <source>
        <strain evidence="7">cv. Chinese Spring</strain>
    </source>
</reference>
<dbReference type="GO" id="GO:0046983">
    <property type="term" value="F:protein dimerization activity"/>
    <property type="evidence" value="ECO:0007669"/>
    <property type="project" value="InterPro"/>
</dbReference>
<dbReference type="InterPro" id="IPR029063">
    <property type="entry name" value="SAM-dependent_MTases_sf"/>
</dbReference>
<dbReference type="Gene3D" id="3.40.50.150">
    <property type="entry name" value="Vaccinia Virus protein VP39"/>
    <property type="match status" value="1"/>
</dbReference>
<organism evidence="7">
    <name type="scientific">Triticum aestivum</name>
    <name type="common">Wheat</name>
    <dbReference type="NCBI Taxonomy" id="4565"/>
    <lineage>
        <taxon>Eukaryota</taxon>
        <taxon>Viridiplantae</taxon>
        <taxon>Streptophyta</taxon>
        <taxon>Embryophyta</taxon>
        <taxon>Tracheophyta</taxon>
        <taxon>Spermatophyta</taxon>
        <taxon>Magnoliopsida</taxon>
        <taxon>Liliopsida</taxon>
        <taxon>Poales</taxon>
        <taxon>Poaceae</taxon>
        <taxon>BOP clade</taxon>
        <taxon>Pooideae</taxon>
        <taxon>Triticodae</taxon>
        <taxon>Triticeae</taxon>
        <taxon>Triticinae</taxon>
        <taxon>Triticum</taxon>
    </lineage>
</organism>
<evidence type="ECO:0000313" key="7">
    <source>
        <dbReference type="EnsemblPlants" id="TraesCS6B02G455900.1"/>
    </source>
</evidence>
<dbReference type="OMA" id="DHANTRF"/>